<protein>
    <recommendedName>
        <fullName evidence="7">Carrier domain-containing protein</fullName>
    </recommendedName>
</protein>
<dbReference type="InterPro" id="IPR029063">
    <property type="entry name" value="SAM-dependent_MTases_sf"/>
</dbReference>
<dbReference type="Pfam" id="PF08242">
    <property type="entry name" value="Methyltransf_12"/>
    <property type="match status" value="1"/>
</dbReference>
<evidence type="ECO:0000256" key="3">
    <source>
        <dbReference type="ARBA" id="ARBA00022450"/>
    </source>
</evidence>
<comment type="caution">
    <text evidence="8">The sequence shown here is derived from an EMBL/GenBank/DDBJ whole genome shotgun (WGS) entry which is preliminary data.</text>
</comment>
<dbReference type="PANTHER" id="PTHR45527:SF1">
    <property type="entry name" value="FATTY ACID SYNTHASE"/>
    <property type="match status" value="1"/>
</dbReference>
<evidence type="ECO:0000256" key="4">
    <source>
        <dbReference type="ARBA" id="ARBA00022553"/>
    </source>
</evidence>
<dbReference type="GO" id="GO:0009403">
    <property type="term" value="P:toxin biosynthetic process"/>
    <property type="evidence" value="ECO:0007669"/>
    <property type="project" value="UniProtKB-ARBA"/>
</dbReference>
<dbReference type="CDD" id="cd19540">
    <property type="entry name" value="LCL_NRPS-like"/>
    <property type="match status" value="1"/>
</dbReference>
<dbReference type="InterPro" id="IPR000873">
    <property type="entry name" value="AMP-dep_synth/lig_dom"/>
</dbReference>
<evidence type="ECO:0000256" key="5">
    <source>
        <dbReference type="ARBA" id="ARBA00022737"/>
    </source>
</evidence>
<feature type="domain" description="Carrier" evidence="7">
    <location>
        <begin position="2021"/>
        <end position="2095"/>
    </location>
</feature>
<dbReference type="Gene3D" id="3.30.559.30">
    <property type="entry name" value="Nonribosomal peptide synthetase, condensation domain"/>
    <property type="match status" value="4"/>
</dbReference>
<dbReference type="SUPFAM" id="SSF56801">
    <property type="entry name" value="Acetyl-CoA synthetase-like"/>
    <property type="match status" value="4"/>
</dbReference>
<comment type="similarity">
    <text evidence="2">Belongs to the ATP-dependent AMP-binding enzyme family.</text>
</comment>
<dbReference type="SUPFAM" id="SSF53335">
    <property type="entry name" value="S-adenosyl-L-methionine-dependent methyltransferases"/>
    <property type="match status" value="1"/>
</dbReference>
<dbReference type="Pfam" id="PF00668">
    <property type="entry name" value="Condensation"/>
    <property type="match status" value="4"/>
</dbReference>
<feature type="compositionally biased region" description="Low complexity" evidence="6">
    <location>
        <begin position="1632"/>
        <end position="1643"/>
    </location>
</feature>
<dbReference type="NCBIfam" id="TIGR01733">
    <property type="entry name" value="AA-adenyl-dom"/>
    <property type="match status" value="4"/>
</dbReference>
<dbReference type="GO" id="GO:0008610">
    <property type="term" value="P:lipid biosynthetic process"/>
    <property type="evidence" value="ECO:0007669"/>
    <property type="project" value="UniProtKB-ARBA"/>
</dbReference>
<keyword evidence="4" id="KW-0597">Phosphoprotein</keyword>
<dbReference type="GO" id="GO:0003824">
    <property type="term" value="F:catalytic activity"/>
    <property type="evidence" value="ECO:0007669"/>
    <property type="project" value="InterPro"/>
</dbReference>
<proteinExistence type="inferred from homology"/>
<gene>
    <name evidence="8" type="ORF">Arub01_48120</name>
</gene>
<dbReference type="Proteomes" id="UP001165124">
    <property type="component" value="Unassembled WGS sequence"/>
</dbReference>
<dbReference type="PROSITE" id="PS50075">
    <property type="entry name" value="CARRIER"/>
    <property type="match status" value="4"/>
</dbReference>
<dbReference type="EMBL" id="BSRZ01000015">
    <property type="protein sequence ID" value="GLW66568.1"/>
    <property type="molecule type" value="Genomic_DNA"/>
</dbReference>
<feature type="domain" description="Carrier" evidence="7">
    <location>
        <begin position="4172"/>
        <end position="4247"/>
    </location>
</feature>
<dbReference type="SMART" id="SM00823">
    <property type="entry name" value="PKS_PP"/>
    <property type="match status" value="4"/>
</dbReference>
<evidence type="ECO:0000256" key="6">
    <source>
        <dbReference type="SAM" id="MobiDB-lite"/>
    </source>
</evidence>
<dbReference type="PROSITE" id="PS00455">
    <property type="entry name" value="AMP_BINDING"/>
    <property type="match status" value="4"/>
</dbReference>
<dbReference type="RefSeq" id="WP_285564467.1">
    <property type="nucleotide sequence ID" value="NZ_BSRZ01000015.1"/>
</dbReference>
<dbReference type="Pfam" id="PF13193">
    <property type="entry name" value="AMP-binding_C"/>
    <property type="match status" value="4"/>
</dbReference>
<dbReference type="Gene3D" id="1.10.1200.10">
    <property type="entry name" value="ACP-like"/>
    <property type="match status" value="4"/>
</dbReference>
<dbReference type="GO" id="GO:0005737">
    <property type="term" value="C:cytoplasm"/>
    <property type="evidence" value="ECO:0007669"/>
    <property type="project" value="TreeGrafter"/>
</dbReference>
<dbReference type="CDD" id="cd17646">
    <property type="entry name" value="A_NRPS_AB3403-like"/>
    <property type="match status" value="1"/>
</dbReference>
<dbReference type="CDD" id="cd17652">
    <property type="entry name" value="A_NRPS_CmdD_like"/>
    <property type="match status" value="1"/>
</dbReference>
<dbReference type="FunFam" id="2.30.38.10:FF:000001">
    <property type="entry name" value="Non-ribosomal peptide synthetase PvdI"/>
    <property type="match status" value="3"/>
</dbReference>
<keyword evidence="3" id="KW-0596">Phosphopantetheine</keyword>
<dbReference type="InterPro" id="IPR020845">
    <property type="entry name" value="AMP-binding_CS"/>
</dbReference>
<dbReference type="CDD" id="cd05930">
    <property type="entry name" value="A_NRPS"/>
    <property type="match status" value="1"/>
</dbReference>
<accession>A0A9W6Q0Y6</accession>
<dbReference type="InterPro" id="IPR045851">
    <property type="entry name" value="AMP-bd_C_sf"/>
</dbReference>
<dbReference type="GO" id="GO:0072330">
    <property type="term" value="P:monocarboxylic acid biosynthetic process"/>
    <property type="evidence" value="ECO:0007669"/>
    <property type="project" value="UniProtKB-ARBA"/>
</dbReference>
<sequence>MTQENECSVPSATLPEMFRERVRSAPDAVALVFEDVELTYAEVNARANRLAHALAERGVGPERVVALALPRSPDMIIAELAVLKAGGAYLPLDPDYPAERLAFMLADAAPVCLVTTGALAQSVPDAAGMPRLLLDDPAVVAELDARPESDPDVALDVRNAAYVIYTSGSTGRPKGVVVTHSGVAKLVATQTERLGVGPHSRVLQFASPSFDVAFWDLCLGLLSGGRLVIAPSERRVPGPELSEYAHAHDVNFMILPPALLAAMPEDCTLPLDSTLLAGTERVPAELVARWSPGRRMFNAYGPTEATVNSTLGECPDDPPPGSTVPIGYADPGTRAYVLDDALRPVPPGVTGELYLGGPGLARGYLNRPGLTAERFVADPFGPPGGRLYRTGDLVRRRPEDDQLEFVGRADDQVKIRGFRVEPGEIEAVLGGHPAVAQTAVAVREDRPGDRRLVAYVVPAAGPRARRDEHRERRQLDEWKQVHELLYSAVGTGDGGLAESFAGWNSTYDGTPIPLEEMREWRNATVDRVLALRPRRVLEIGVGSGLILSGVAPHCEAYWGTDLSEEAVEGLRRRVRAVPELADRVELRAQPAHDVEDLPRGYFDTIVVNSVVQYFPSADYLVQVLRSAVDLLAPGGSVFVGDVRNLRLLRCLRAAVEVARRGGRLDPSAVRDARAAVEQAVRWEGELLLDPDFFASLARTLEDVRGVDVRIKRARHHNELSRYRYDVVLSTRPHPAAPSALDLRWGTDVPDLPALADRLSEGPALLRLTGVPNARLTPDLNALRTLWPDAPAPDGVDPDAFHAIGEEFGYTVEATWTGGRTDGAVDVVFAAAGVDPGPIYRPRDDDLDPPTAYANTPSGFRDVGALMHTLRSYLREKLPHYMVPAAFVPLTALPVLPSGKLDREALPAPDYTALASSRRTAPARPPRDAREELLLGIYADVLGVSDVGVDDDFIELGGDSILAIQVLIRARAAGLALSAGDVFRHRTVAALAAAASDTARTAAPAADAEPLIRPTREDVDRLTRLAGDIEEILPLTPLQEGFFYHALVDGASGSVYVVQHVIELRGRLDPEALRRAAQAVLDRHAPLRAGFARLDDGRMVQFVPRDRPDLPWRLIDLSGLDEGERTARAAAVAAEERLRGFDLERPPLLRCTLVRLGPEHHSLVLMFHHIVADGWSVQIMLRELLHYYKADDHADDHADDGARGDLEPATPYRDYLAWLAGRDREASLEAWRAALDDLAGPTRLVETLPPPRGAADADPDPSRRRADVRVQLSERATAALAACARRHGLTLGTLVQGAWGLLLGRMTGRTDVVFGTAVSGRGADVPGIESMVGMFVNTLPVRMRWRPGEPAAETLARFQDEQSALLDHQYLGLARIQRLAGAGDLFDTLVVLENYPEEPDLRDPSGTVAVTDIDFANVEQYPLALVVLPGRRLALRIDHDTARLDTAAAERIAARLTALLEAVAADPECPVARIEPPSADERARAALTAEPLEAIAPTLDAAVAAQAARTPNATAVAGDRPLTYAELDRAARAVARRLRGAGTRPADVVAVAVPRSADLVVALLGALKAGAAYLPLDVDLPPERLTYMLTDSGARTVLTTREAAERLPDVDGVARVLLDEPDARHAADEDAPSAEPAAGPEHPAYLIYTSGSTGRPKGVLVPHRAIVSQLTWLRERFPLGADDRVLHHLSASFDASLLELFWPLCAGAAIVPVRRPGGHRDPAHLRRLIREHGVTTMAMVPSMLAAFLQSALDAGDLESVRGLRRVFSGGERLTGAFADRWRELTGVPVHNVYGPTETTIQVTHWEYDGSHRGGAVPIGRPVAGTRLYVLDDSLRPVPPGATGELYVGGAQLAHGYHGRPALSAERFVADPFGPPGQRMYRTGDLVRRHPSDEADWDGADLDGADLLVYVGRADRQVKIRGNRIEPGEVEARIADRPGVRRAAVVDRHDGPGGARLVAYVVPEPGARLDAAELRAFLARTLPDAMVPSDVVVLDELPLTPSGKLDRDALPAPAPAAARTARPPRTERERLLCGIFAEVLGLDEVGADDDFFALGGDSILTVMVSGRATRAGLAIGPQEVFEHRTPAALAAAAREAADGRGPDATAPLVALTDEERDRLARISPLPVEEVWPLSPLQEGLFFHSSYDTGALDVYTAQVAFDFPYRLDADRLRAACAALLARHTALRAGFTGDGLRQPVQFIAAGPEPPLEEFDLSALDAERRRAAVDDILAADRRRRFDLARPPLFRILLVRLGDNTDRLVLTHHLILWDGWSAWLFFEQLIALYERRGDDSDLPPAGSYRDYLAWLKEQDADRAAAAWRDALAGLDEPTLVGPVDRALEPVVPERRRAELPLPVTERLYEAVRRHGLTLNTVFSAAWALVLSNAAGRGDVVFGTAVAGRPADVPRVESVIGMFLNTVPVRVALDPRETVPDLLRRVQGERVALMPHDYLGLGDIQQASGHARLFDTLYVLQNLGDEDDMAELRRRHGIAEAEGRDATHYPITFIVTPGTPVRMKLDYRPDVIDGAFADALLRRFATAVERLVDGLDGATPSRVGALDLLEPEERRALAAEWDSTRRPLPNETVSEMLAAQAARTPDAVAIVAKDATLTYAELNARINRLARLLLAHGAGPERVVALALPRSADTVAALFAVLRTGAAYLPLELDHPAERLARMLADADPICVVTTTAVAASVLPDRPRRIALDDPAAVEALASLPGDDVTDAERPGFERTRPDRLEHPAYVIYTSGSTGRPKGVVTPYRGLTNMQLNHREAIFGPAISSVRAGRPGETGRMRIAHTVSFAFDMSWEELLWLVEGHEVHVCDEELRRDAEALVAYCDRHRIDVVNVTPTYAHHLIEEGLLDHDPDAGRHRPALVLLGGEAVTETVWARLRDTDGTFGYNLYGPTEYTINTLGGGTLDSDTPTVGRPIWNTRAYVLDAALRPVPDGAPGELYIAGVGLARGYHRRPALTAERFVADPFGAPGDRMYRTGDLVRRRPDGNLDFLGRTDDQVKIRGYRVEPAEIGAALEEHPAVAHAAVVADASGPGQAKRLVGYVVPETWPVADADAFTAALRAHLKERLPDYMVPAALVPVERLPLTVNGKLDVRALPAPAVTAAAESRPPRTPAEEVLCGLFAELLGVERVGVDDDFFDLGGHSLLATRLIGRARAALGAELAIRDLFEAPTVAELAERAAATVGDTRPALVPADERPAEPPLSPAQRRLWMIEQLASSAAYNFPLVMRLRGPLDADALRAALGDVMARHEALRTLIADHEGRPYQRVVPAEDARPEFRVVEAAEERLPAVLADVLGRRFDLSRDLPLRATVVRLADDEHVVALLLHHIATDEWSDGPFLRDLSTAYEARKAGRAPEWEPLPVQYVDYTLWQQTLLGDRSDPDSLAARQLAYWRKTLDGAPERLELPTDRPHPARPGMAGGEHTVDLDPDHTAALRRIAQRGGASMFMVCHALVAALLHRLGAGDDLPLGAPVSGRADGALDDLVGFFVNTLVLRTDVSGDPTFAELLARVRETDLAAFSHQDVPFEAVVEELNPVRSPDRNPLFQVMVGYRANASAGFALPGLETRPEPVEARTAKFDLVFSFAEDPRTGRLACVLEYRSDLFDRSTVARLGERLGRVVAAVAADPQVRVGDIDVLVGDERERVLTGFNRTDRVVPEQTIVEMFQRRAAERPDAVAVVDGPRTVTYAELDALSDRMARLLALHGVRAESVVAVAVPRSAEMVAVMLGVNKLGAAFLPLDLAHPADRLAYMLGDSRAAAVVATEEVAGKVPEVDGVRRVVLDAPEAAAELADIQPEPGSLPWVALDQAAYVIYTSGSTGRPKGVVVPHEGIGSLVATAVDRMGLTPDSRVLQFASIGFDVTIFELTMALCHGGRLVLVPDEARVPGRELTDFMREQGITHAILPPSLVAALPSDCVLPEGATVLVGTETVPPDVIARWAGHLRLLAAYGLTEATVNSTLWPAEPGWTDAVPIGAPDPNTQVFVLDERLRPVPPGVPGELYVTGRGLARGYLGRPALTAERFVACPFGPPGTRMYRTGDRARWRPDGDLDFLGRVDDQVKIRGVRIEPGEIAAALTRHPDVRQAAVVADCGGRDTRLIGYAVPEPGSRDLDPAEIRAHAATLLPDSMVPAAVVVLDGPLPLTPNGKLDRRALPAPDWSALTGTAKPETALQRTLAALFAEVLDVPEVGVHDNFFELGGHSMSAMRLLGRIRTTLDAGLALRDVFDAPTVAALAERLAERRGERPDGERPPLRPAAERPQVVPLAPAQEWQRTRRRRNPDAPYDMAWAFRPSEGLDRAAVAAALADLAERHEPLRTIAADDGHRGAPLELEEHDVPDLDAGLRALAAEKADLDARPPLRARLLTAPDGAQALLLAMHHIGADEWSLVPLFRDFTIAYQARCRGDEPQWSPLPVTYTDYTLWARERAAEAEERQLAYWRETLDGMPRRIPLPYDREPSPDHRPHGDHLEFTFDPDLHEAIDALAARTRTSMFMVLHAAFAMLLTRHGAGTDLPIASPVAGRDDEALTDLIGCFSDIVLLRTDTGGDPDLAELLARVRDADLAAFERQDVPFARAASALGLQEPQVMVVHHEVPADDRVTAFQHVPTGALTADLTLSFYEPHGPGPVDCVLRYDAGLFDRATVQSLADELTDILRRNTR</sequence>
<feature type="domain" description="Carrier" evidence="7">
    <location>
        <begin position="3117"/>
        <end position="3192"/>
    </location>
</feature>
<feature type="compositionally biased region" description="Basic and acidic residues" evidence="6">
    <location>
        <begin position="4242"/>
        <end position="4257"/>
    </location>
</feature>
<evidence type="ECO:0000313" key="8">
    <source>
        <dbReference type="EMBL" id="GLW66568.1"/>
    </source>
</evidence>
<dbReference type="CDD" id="cd19543">
    <property type="entry name" value="DCL_NRPS"/>
    <property type="match status" value="1"/>
</dbReference>
<evidence type="ECO:0000259" key="7">
    <source>
        <dbReference type="PROSITE" id="PS50075"/>
    </source>
</evidence>
<dbReference type="Gene3D" id="2.30.38.10">
    <property type="entry name" value="Luciferase, Domain 3"/>
    <property type="match status" value="4"/>
</dbReference>
<dbReference type="Pfam" id="PF00501">
    <property type="entry name" value="AMP-binding"/>
    <property type="match status" value="4"/>
</dbReference>
<dbReference type="InterPro" id="IPR009081">
    <property type="entry name" value="PP-bd_ACP"/>
</dbReference>
<dbReference type="SUPFAM" id="SSF47336">
    <property type="entry name" value="ACP-like"/>
    <property type="match status" value="4"/>
</dbReference>
<dbReference type="Gene3D" id="3.30.300.30">
    <property type="match status" value="5"/>
</dbReference>
<dbReference type="PANTHER" id="PTHR45527">
    <property type="entry name" value="NONRIBOSOMAL PEPTIDE SYNTHETASE"/>
    <property type="match status" value="1"/>
</dbReference>
<dbReference type="FunFam" id="3.40.50.980:FF:000001">
    <property type="entry name" value="Non-ribosomal peptide synthetase"/>
    <property type="match status" value="4"/>
</dbReference>
<dbReference type="Gene3D" id="3.40.50.980">
    <property type="match status" value="8"/>
</dbReference>
<dbReference type="InterPro" id="IPR010071">
    <property type="entry name" value="AA_adenyl_dom"/>
</dbReference>
<dbReference type="Pfam" id="PF00550">
    <property type="entry name" value="PP-binding"/>
    <property type="match status" value="4"/>
</dbReference>
<dbReference type="InterPro" id="IPR036736">
    <property type="entry name" value="ACP-like_sf"/>
</dbReference>
<dbReference type="PROSITE" id="PS00012">
    <property type="entry name" value="PHOSPHOPANTETHEINE"/>
    <property type="match status" value="3"/>
</dbReference>
<dbReference type="InterPro" id="IPR020806">
    <property type="entry name" value="PKS_PP-bd"/>
</dbReference>
<dbReference type="InterPro" id="IPR001242">
    <property type="entry name" value="Condensation_dom"/>
</dbReference>
<name>A0A9W6Q0Y6_9ACTN</name>
<dbReference type="FunFam" id="3.40.50.12780:FF:000012">
    <property type="entry name" value="Non-ribosomal peptide synthetase"/>
    <property type="match status" value="3"/>
</dbReference>
<reference evidence="8" key="1">
    <citation type="submission" date="2023-02" db="EMBL/GenBank/DDBJ databases">
        <title>Actinomadura rubrobrunea NBRC 14622.</title>
        <authorList>
            <person name="Ichikawa N."/>
            <person name="Sato H."/>
            <person name="Tonouchi N."/>
        </authorList>
    </citation>
    <scope>NUCLEOTIDE SEQUENCE</scope>
    <source>
        <strain evidence="8">NBRC 14622</strain>
    </source>
</reference>
<dbReference type="GO" id="GO:0043041">
    <property type="term" value="P:amino acid activation for nonribosomal peptide biosynthetic process"/>
    <property type="evidence" value="ECO:0007669"/>
    <property type="project" value="TreeGrafter"/>
</dbReference>
<organism evidence="8 9">
    <name type="scientific">Actinomadura rubrobrunea</name>
    <dbReference type="NCBI Taxonomy" id="115335"/>
    <lineage>
        <taxon>Bacteria</taxon>
        <taxon>Bacillati</taxon>
        <taxon>Actinomycetota</taxon>
        <taxon>Actinomycetes</taxon>
        <taxon>Streptosporangiales</taxon>
        <taxon>Thermomonosporaceae</taxon>
        <taxon>Actinomadura</taxon>
    </lineage>
</organism>
<dbReference type="NCBIfam" id="NF003417">
    <property type="entry name" value="PRK04813.1"/>
    <property type="match status" value="5"/>
</dbReference>
<feature type="region of interest" description="Disordered" evidence="6">
    <location>
        <begin position="1623"/>
        <end position="1645"/>
    </location>
</feature>
<dbReference type="InterPro" id="IPR025110">
    <property type="entry name" value="AMP-bd_C"/>
</dbReference>
<dbReference type="Gene3D" id="3.40.50.150">
    <property type="entry name" value="Vaccinia Virus protein VP39"/>
    <property type="match status" value="1"/>
</dbReference>
<dbReference type="CDD" id="cd02440">
    <property type="entry name" value="AdoMet_MTases"/>
    <property type="match status" value="1"/>
</dbReference>
<dbReference type="FunFam" id="1.10.1200.10:FF:000005">
    <property type="entry name" value="Nonribosomal peptide synthetase 1"/>
    <property type="match status" value="1"/>
</dbReference>
<evidence type="ECO:0000256" key="2">
    <source>
        <dbReference type="ARBA" id="ARBA00006432"/>
    </source>
</evidence>
<comment type="cofactor">
    <cofactor evidence="1">
        <name>pantetheine 4'-phosphate</name>
        <dbReference type="ChEBI" id="CHEBI:47942"/>
    </cofactor>
</comment>
<dbReference type="FunFam" id="3.30.300.30:FF:000010">
    <property type="entry name" value="Enterobactin synthetase component F"/>
    <property type="match status" value="2"/>
</dbReference>
<dbReference type="GO" id="GO:0031177">
    <property type="term" value="F:phosphopantetheine binding"/>
    <property type="evidence" value="ECO:0007669"/>
    <property type="project" value="InterPro"/>
</dbReference>
<dbReference type="InterPro" id="IPR013217">
    <property type="entry name" value="Methyltransf_12"/>
</dbReference>
<dbReference type="Gene3D" id="3.30.559.10">
    <property type="entry name" value="Chloramphenicol acetyltransferase-like domain"/>
    <property type="match status" value="4"/>
</dbReference>
<dbReference type="FunFam" id="1.10.1200.10:FF:000016">
    <property type="entry name" value="Non-ribosomal peptide synthase"/>
    <property type="match status" value="2"/>
</dbReference>
<feature type="region of interest" description="Disordered" evidence="6">
    <location>
        <begin position="4242"/>
        <end position="4283"/>
    </location>
</feature>
<feature type="region of interest" description="Disordered" evidence="6">
    <location>
        <begin position="2002"/>
        <end position="2023"/>
    </location>
</feature>
<dbReference type="SUPFAM" id="SSF52777">
    <property type="entry name" value="CoA-dependent acyltransferases"/>
    <property type="match status" value="8"/>
</dbReference>
<dbReference type="InterPro" id="IPR023213">
    <property type="entry name" value="CAT-like_dom_sf"/>
</dbReference>
<feature type="region of interest" description="Disordered" evidence="6">
    <location>
        <begin position="1242"/>
        <end position="1264"/>
    </location>
</feature>
<evidence type="ECO:0000313" key="9">
    <source>
        <dbReference type="Proteomes" id="UP001165124"/>
    </source>
</evidence>
<dbReference type="InterPro" id="IPR006162">
    <property type="entry name" value="Ppantetheine_attach_site"/>
</dbReference>
<feature type="domain" description="Carrier" evidence="7">
    <location>
        <begin position="924"/>
        <end position="998"/>
    </location>
</feature>
<keyword evidence="9" id="KW-1185">Reference proteome</keyword>
<keyword evidence="5" id="KW-0677">Repeat</keyword>
<evidence type="ECO:0000256" key="1">
    <source>
        <dbReference type="ARBA" id="ARBA00001957"/>
    </source>
</evidence>